<name>A0ABZ0A3F7_9ACTN</name>
<evidence type="ECO:0000256" key="1">
    <source>
        <dbReference type="SAM" id="SignalP"/>
    </source>
</evidence>
<proteinExistence type="predicted"/>
<organism evidence="2 3">
    <name type="scientific">Micromonospora halotolerans</name>
    <dbReference type="NCBI Taxonomy" id="709879"/>
    <lineage>
        <taxon>Bacteria</taxon>
        <taxon>Bacillati</taxon>
        <taxon>Actinomycetota</taxon>
        <taxon>Actinomycetes</taxon>
        <taxon>Micromonosporales</taxon>
        <taxon>Micromonosporaceae</taxon>
        <taxon>Micromonospora</taxon>
    </lineage>
</organism>
<feature type="chain" id="PRO_5045269551" description="Spore-associated protein A" evidence="1">
    <location>
        <begin position="23"/>
        <end position="155"/>
    </location>
</feature>
<dbReference type="Proteomes" id="UP001303001">
    <property type="component" value="Chromosome"/>
</dbReference>
<reference evidence="2 3" key="1">
    <citation type="submission" date="2023-09" db="EMBL/GenBank/DDBJ databases">
        <title>Micromonospora halotolerans DSM 45598 genome sequence.</title>
        <authorList>
            <person name="Mo P."/>
        </authorList>
    </citation>
    <scope>NUCLEOTIDE SEQUENCE [LARGE SCALE GENOMIC DNA]</scope>
    <source>
        <strain evidence="2 3">DSM 45598</strain>
    </source>
</reference>
<sequence length="155" mass="15638">MQRVVGRIGVAAAGAAVLVAVAGTGAGAAVVNPYTPEALCGLGFTAVDQDPIHDAATGARLGTVHLLRNPLTGYGCTVTLKSAYVGTLTGTRVYLAPEWTPVGLDEGSRRYAAGPVHRHLGAGCAIWGGSMTDPAGVVHHHDRANPAIGGAVTCF</sequence>
<keyword evidence="3" id="KW-1185">Reference proteome</keyword>
<dbReference type="EMBL" id="CP134876">
    <property type="protein sequence ID" value="WNM42114.1"/>
    <property type="molecule type" value="Genomic_DNA"/>
</dbReference>
<gene>
    <name evidence="2" type="ORF">RMN56_12585</name>
</gene>
<keyword evidence="1" id="KW-0732">Signal</keyword>
<feature type="signal peptide" evidence="1">
    <location>
        <begin position="1"/>
        <end position="22"/>
    </location>
</feature>
<accession>A0ABZ0A3F7</accession>
<protein>
    <recommendedName>
        <fullName evidence="4">Spore-associated protein A</fullName>
    </recommendedName>
</protein>
<evidence type="ECO:0000313" key="2">
    <source>
        <dbReference type="EMBL" id="WNM42114.1"/>
    </source>
</evidence>
<evidence type="ECO:0000313" key="3">
    <source>
        <dbReference type="Proteomes" id="UP001303001"/>
    </source>
</evidence>
<evidence type="ECO:0008006" key="4">
    <source>
        <dbReference type="Google" id="ProtNLM"/>
    </source>
</evidence>
<dbReference type="RefSeq" id="WP_313723977.1">
    <property type="nucleotide sequence ID" value="NZ_CP134876.1"/>
</dbReference>